<name>A0AC61S6J1_9BACT</name>
<gene>
    <name evidence="1" type="ORF">E5990_04650</name>
</gene>
<accession>A0AC61S6J1</accession>
<keyword evidence="2" id="KW-1185">Reference proteome</keyword>
<proteinExistence type="predicted"/>
<protein>
    <submittedName>
        <fullName evidence="1">4Fe-4S ferredoxin</fullName>
    </submittedName>
</protein>
<organism evidence="1 2">
    <name type="scientific">Muribaculum caecicola</name>
    <dbReference type="NCBI Taxonomy" id="3038144"/>
    <lineage>
        <taxon>Bacteria</taxon>
        <taxon>Pseudomonadati</taxon>
        <taxon>Bacteroidota</taxon>
        <taxon>Bacteroidia</taxon>
        <taxon>Bacteroidales</taxon>
        <taxon>Muribaculaceae</taxon>
        <taxon>Muribaculum</taxon>
    </lineage>
</organism>
<dbReference type="EMBL" id="SSTG01000038">
    <property type="protein sequence ID" value="THG53110.1"/>
    <property type="molecule type" value="Genomic_DNA"/>
</dbReference>
<dbReference type="Proteomes" id="UP000305401">
    <property type="component" value="Unassembled WGS sequence"/>
</dbReference>
<evidence type="ECO:0000313" key="2">
    <source>
        <dbReference type="Proteomes" id="UP000305401"/>
    </source>
</evidence>
<comment type="caution">
    <text evidence="1">The sequence shown here is derived from an EMBL/GenBank/DDBJ whole genome shotgun (WGS) entry which is preliminary data.</text>
</comment>
<evidence type="ECO:0000313" key="1">
    <source>
        <dbReference type="EMBL" id="THG53110.1"/>
    </source>
</evidence>
<sequence>MTSIYCFSGTGNSLFVANKLALLLDGNVIMTNAPVQQVEAHEVTDVVWVFPTYAWGIAPGMRKFIEALAVQPGWGMDTLHHMVCTCGDDIGLTHKQWRMLMARKGWKCAGAYSVAMPNTYVLLPGFDVDAKPVEQGKLQRSAQRVRHVADCIRNGFSGNDVETGKFAWAKSRLIYPLFLRFAMSSRPFHVNDFCTGCGLCARKCPVKNITITASGPKWGRRCELCLG</sequence>
<feature type="non-terminal residue" evidence="1">
    <location>
        <position position="227"/>
    </location>
</feature>
<reference evidence="1" key="1">
    <citation type="submission" date="2019-04" db="EMBL/GenBank/DDBJ databases">
        <title>Microbes associate with the intestines of laboratory mice.</title>
        <authorList>
            <person name="Navarre W."/>
            <person name="Wong E."/>
            <person name="Huang K.C."/>
            <person name="Tropini C."/>
            <person name="Ng K."/>
            <person name="Yu B."/>
        </authorList>
    </citation>
    <scope>NUCLEOTIDE SEQUENCE</scope>
    <source>
        <strain evidence="1">NM86_A22</strain>
    </source>
</reference>